<accession>U4LUU0</accession>
<reference evidence="2 3" key="1">
    <citation type="journal article" date="2013" name="PLoS Genet.">
        <title>The genome and development-dependent transcriptomes of Pyronema confluens: a window into fungal evolution.</title>
        <authorList>
            <person name="Traeger S."/>
            <person name="Altegoer F."/>
            <person name="Freitag M."/>
            <person name="Gabaldon T."/>
            <person name="Kempken F."/>
            <person name="Kumar A."/>
            <person name="Marcet-Houben M."/>
            <person name="Poggeler S."/>
            <person name="Stajich J.E."/>
            <person name="Nowrousian M."/>
        </authorList>
    </citation>
    <scope>NUCLEOTIDE SEQUENCE [LARGE SCALE GENOMIC DNA]</scope>
    <source>
        <strain evidence="3">CBS 100304</strain>
        <tissue evidence="2">Vegetative mycelium</tissue>
    </source>
</reference>
<feature type="compositionally biased region" description="Basic residues" evidence="1">
    <location>
        <begin position="65"/>
        <end position="79"/>
    </location>
</feature>
<organism evidence="2 3">
    <name type="scientific">Pyronema omphalodes (strain CBS 100304)</name>
    <name type="common">Pyronema confluens</name>
    <dbReference type="NCBI Taxonomy" id="1076935"/>
    <lineage>
        <taxon>Eukaryota</taxon>
        <taxon>Fungi</taxon>
        <taxon>Dikarya</taxon>
        <taxon>Ascomycota</taxon>
        <taxon>Pezizomycotina</taxon>
        <taxon>Pezizomycetes</taxon>
        <taxon>Pezizales</taxon>
        <taxon>Pyronemataceae</taxon>
        <taxon>Pyronema</taxon>
    </lineage>
</organism>
<name>U4LUU0_PYROM</name>
<evidence type="ECO:0000313" key="2">
    <source>
        <dbReference type="EMBL" id="CCX31941.1"/>
    </source>
</evidence>
<dbReference type="AlphaFoldDB" id="U4LUU0"/>
<gene>
    <name evidence="2" type="ORF">PCON_12018</name>
</gene>
<dbReference type="OrthoDB" id="5418867at2759"/>
<keyword evidence="3" id="KW-1185">Reference proteome</keyword>
<evidence type="ECO:0000313" key="3">
    <source>
        <dbReference type="Proteomes" id="UP000018144"/>
    </source>
</evidence>
<feature type="region of interest" description="Disordered" evidence="1">
    <location>
        <begin position="59"/>
        <end position="119"/>
    </location>
</feature>
<protein>
    <submittedName>
        <fullName evidence="2">Similar to AT hook motif protein [Aspergillus oryzae RIB40] acc. no. XP_001817880</fullName>
    </submittedName>
</protein>
<feature type="region of interest" description="Disordered" evidence="1">
    <location>
        <begin position="135"/>
        <end position="154"/>
    </location>
</feature>
<sequence>MPFQWTHQANENLLVQILSLHDIKLNYTAIASALGPGVTSNAVQCHIYKIKIDSRAINRTPSSALKKKSPSKKRKLVRGRGRDENDSDENLMRQRVKRERGVTRELGSPGGIQEDDSDENLMRQRIKRERGVTRELGSPGLEGLNEFSNPGLSPSNFNGLNRLNELVKATNQAIKKEKGVTVKQELIEELEEGVKQEQEESEEERGFGRGDIRDILRWREKSLKGRKTPAWRGDTDTDEDEDSVFEIMREAARVEME</sequence>
<dbReference type="Proteomes" id="UP000018144">
    <property type="component" value="Unassembled WGS sequence"/>
</dbReference>
<evidence type="ECO:0000256" key="1">
    <source>
        <dbReference type="SAM" id="MobiDB-lite"/>
    </source>
</evidence>
<dbReference type="EMBL" id="HF935702">
    <property type="protein sequence ID" value="CCX31941.1"/>
    <property type="molecule type" value="Genomic_DNA"/>
</dbReference>
<proteinExistence type="predicted"/>